<dbReference type="AlphaFoldDB" id="A0A1I8MQF1"/>
<dbReference type="Proteomes" id="UP001652621">
    <property type="component" value="Unplaced"/>
</dbReference>
<evidence type="ECO:0000256" key="4">
    <source>
        <dbReference type="ARBA" id="ARBA00023004"/>
    </source>
</evidence>
<reference evidence="10" key="2">
    <citation type="submission" date="2025-04" db="UniProtKB">
        <authorList>
            <consortium name="RefSeq"/>
        </authorList>
    </citation>
    <scope>IDENTIFICATION</scope>
    <source>
        <strain evidence="10">Aabys</strain>
    </source>
</reference>
<keyword evidence="9" id="KW-1185">Reference proteome</keyword>
<dbReference type="GO" id="GO:0003735">
    <property type="term" value="F:structural constituent of ribosome"/>
    <property type="evidence" value="ECO:0007669"/>
    <property type="project" value="TreeGrafter"/>
</dbReference>
<dbReference type="GO" id="GO:0008168">
    <property type="term" value="F:methyltransferase activity"/>
    <property type="evidence" value="ECO:0007669"/>
    <property type="project" value="InterPro"/>
</dbReference>
<evidence type="ECO:0000313" key="9">
    <source>
        <dbReference type="Proteomes" id="UP001652621"/>
    </source>
</evidence>
<name>A0A1I8MQF1_MUSDO</name>
<organism evidence="8">
    <name type="scientific">Musca domestica</name>
    <name type="common">House fly</name>
    <dbReference type="NCBI Taxonomy" id="7370"/>
    <lineage>
        <taxon>Eukaryota</taxon>
        <taxon>Metazoa</taxon>
        <taxon>Ecdysozoa</taxon>
        <taxon>Arthropoda</taxon>
        <taxon>Hexapoda</taxon>
        <taxon>Insecta</taxon>
        <taxon>Pterygota</taxon>
        <taxon>Neoptera</taxon>
        <taxon>Endopterygota</taxon>
        <taxon>Diptera</taxon>
        <taxon>Brachycera</taxon>
        <taxon>Muscomorpha</taxon>
        <taxon>Muscoidea</taxon>
        <taxon>Muscidae</taxon>
        <taxon>Musca</taxon>
    </lineage>
</organism>
<keyword evidence="3" id="KW-0809">Transit peptide</keyword>
<keyword evidence="2" id="KW-0479">Metal-binding</keyword>
<reference evidence="8" key="1">
    <citation type="submission" date="2020-05" db="UniProtKB">
        <authorList>
            <consortium name="EnsemblMetazoa"/>
        </authorList>
    </citation>
    <scope>IDENTIFICATION</scope>
    <source>
        <strain evidence="8">Aabys</strain>
    </source>
</reference>
<evidence type="ECO:0000256" key="5">
    <source>
        <dbReference type="ARBA" id="ARBA00023014"/>
    </source>
</evidence>
<dbReference type="EnsemblMetazoa" id="MDOA007391-RA">
    <property type="protein sequence ID" value="MDOA007391-PA"/>
    <property type="gene ID" value="MDOA007391"/>
</dbReference>
<dbReference type="Pfam" id="PF09243">
    <property type="entry name" value="Rsm22"/>
    <property type="match status" value="1"/>
</dbReference>
<evidence type="ECO:0000256" key="3">
    <source>
        <dbReference type="ARBA" id="ARBA00022946"/>
    </source>
</evidence>
<dbReference type="eggNOG" id="KOG2539">
    <property type="taxonomic scope" value="Eukaryota"/>
</dbReference>
<evidence type="ECO:0000256" key="6">
    <source>
        <dbReference type="ARBA" id="ARBA00023128"/>
    </source>
</evidence>
<proteinExistence type="predicted"/>
<keyword evidence="4" id="KW-0408">Iron</keyword>
<keyword evidence="5" id="KW-0411">Iron-sulfur</keyword>
<evidence type="ECO:0000313" key="10">
    <source>
        <dbReference type="RefSeq" id="XP_005188753.1"/>
    </source>
</evidence>
<dbReference type="RefSeq" id="XP_005188753.1">
    <property type="nucleotide sequence ID" value="XM_005188696.3"/>
</dbReference>
<dbReference type="GO" id="GO:0005763">
    <property type="term" value="C:mitochondrial small ribosomal subunit"/>
    <property type="evidence" value="ECO:0007669"/>
    <property type="project" value="TreeGrafter"/>
</dbReference>
<protein>
    <submittedName>
        <fullName evidence="10">Methyltransferase-like protein 17, mitochondrial</fullName>
    </submittedName>
</protein>
<evidence type="ECO:0000256" key="2">
    <source>
        <dbReference type="ARBA" id="ARBA00022723"/>
    </source>
</evidence>
<dbReference type="SUPFAM" id="SSF53335">
    <property type="entry name" value="S-adenosyl-L-methionine-dependent methyltransferases"/>
    <property type="match status" value="1"/>
</dbReference>
<dbReference type="VEuPathDB" id="VectorBase:MDOMA2_007229"/>
<dbReference type="InterPro" id="IPR029063">
    <property type="entry name" value="SAM-dependent_MTases_sf"/>
</dbReference>
<evidence type="ECO:0000256" key="1">
    <source>
        <dbReference type="ARBA" id="ARBA00004173"/>
    </source>
</evidence>
<dbReference type="InterPro" id="IPR015324">
    <property type="entry name" value="Ribosomal_Rsm22-like"/>
</dbReference>
<dbReference type="KEGG" id="mde:101888964"/>
<keyword evidence="6" id="KW-0496">Mitochondrion</keyword>
<dbReference type="PANTHER" id="PTHR13184">
    <property type="entry name" value="37S RIBOSOMAL PROTEIN S22"/>
    <property type="match status" value="1"/>
</dbReference>
<dbReference type="VEuPathDB" id="VectorBase:MDOA007391"/>
<comment type="function">
    <text evidence="7">Mitochondrial ribosome (mitoribosome) assembly factor. Binds at the interface of the head and body domains of the mitochondrial small ribosomal subunit (mt-SSU), occluding the mRNA channel and preventing compaction of the head domain towards the body. Probable inactive methyltransferase: retains the characteristic folding and ability to bind S-adenosyl-L-methionine, but it probably lost its methyltransferase activity.</text>
</comment>
<gene>
    <name evidence="8" type="primary">101888964</name>
    <name evidence="10" type="synonym">LOC101888964</name>
</gene>
<dbReference type="Gene3D" id="3.40.50.150">
    <property type="entry name" value="Vaccinia Virus protein VP39"/>
    <property type="match status" value="1"/>
</dbReference>
<evidence type="ECO:0000313" key="8">
    <source>
        <dbReference type="EnsemblMetazoa" id="MDOA007391-PA"/>
    </source>
</evidence>
<dbReference type="InterPro" id="IPR052571">
    <property type="entry name" value="Mt_RNA_Methyltransferase"/>
</dbReference>
<dbReference type="PANTHER" id="PTHR13184:SF5">
    <property type="entry name" value="METHYLTRANSFERASE-LIKE PROTEIN 17, MITOCHONDRIAL"/>
    <property type="match status" value="1"/>
</dbReference>
<sequence>MNIGFKVLVNNFKLTVSREIRRTTSKIAVEIDENVRNQIESELIHPRRHPGILTCKRVELPARLHSSLEKVIGDYPLKTISDDCKKLNHFLASRHPPAEIDEVKDRVKNIMEELDVLMPPSDCLTMNEDEKRKWQNRKEQLLKRRMKERTFSWKPVKYGRYEAIVYALGRGPLEFAVLTKILQEVAERDKDFKPQSYLDFGSGVGSGMWAVSNLWKDSIYEYYNVDSSRDMNELSELILRGGNENQQITLKNVFYRQFLPSLETKYDLIVSSYSLFELANSQIRRDVILNLWKKCDGYLVIVEEGSRRGSQLVNEARDLILSQEEHSLVGYVFAPCPHDMTCPRLSNASDKTPCNFQVNYTPIKLGGNVPKDPTARYSYVVLKKGVTSDISRSWPRIVRPTLVRSKHSICRMCTSDGELTEIIFTQAKHGRNIYRCARSSRWGDRLPIIIGEKHDTKFK</sequence>
<dbReference type="GO" id="GO:0006412">
    <property type="term" value="P:translation"/>
    <property type="evidence" value="ECO:0007669"/>
    <property type="project" value="InterPro"/>
</dbReference>
<dbReference type="GeneID" id="101888964"/>
<dbReference type="OrthoDB" id="421327at2759"/>
<accession>A0A1I8MQF1</accession>
<evidence type="ECO:0000256" key="7">
    <source>
        <dbReference type="ARBA" id="ARBA00045681"/>
    </source>
</evidence>
<dbReference type="GO" id="GO:0051536">
    <property type="term" value="F:iron-sulfur cluster binding"/>
    <property type="evidence" value="ECO:0007669"/>
    <property type="project" value="UniProtKB-KW"/>
</dbReference>
<comment type="subcellular location">
    <subcellularLocation>
        <location evidence="1">Mitochondrion</location>
    </subcellularLocation>
</comment>
<dbReference type="GO" id="GO:0046872">
    <property type="term" value="F:metal ion binding"/>
    <property type="evidence" value="ECO:0007669"/>
    <property type="project" value="UniProtKB-KW"/>
</dbReference>
<dbReference type="STRING" id="7370.A0A1I8MQF1"/>